<dbReference type="RefSeq" id="WP_165333547.1">
    <property type="nucleotide sequence ID" value="NZ_JAAKZW010000087.1"/>
</dbReference>
<evidence type="ECO:0000256" key="1">
    <source>
        <dbReference type="SAM" id="MobiDB-lite"/>
    </source>
</evidence>
<feature type="region of interest" description="Disordered" evidence="1">
    <location>
        <begin position="26"/>
        <end position="54"/>
    </location>
</feature>
<feature type="non-terminal residue" evidence="3">
    <location>
        <position position="1"/>
    </location>
</feature>
<accession>A0A6G4XN16</accession>
<sequence>AAQSEPDPAVALALLVGGGVWLGLGGDDAAPADDKQQEARFDGPGTEKKPADSKAGLLFEVPDPPLAKGDFFVAPGSWVTEDTYVKTGIGKVVGFDVQSGRQVWEIALGGQVCGFTDKMVEGRTGILFQDGLPDEDGKYKPCTEIAALDLNAGMMLWRASVKRSGTKTVFHEIGVGAGKVAVAGDNGGAALDLDNGKLLWEPRPTEPCYDMAYGSGEDLVALQNCGQEGNDRAQVQLLDDAGKPRFTYKLPRNLGFAKIVSSDPLVVAAFADDMKLTDFFSIDRRKGTLRSKIAVDPARTMKTCTIDAHSECPALAVGNDRLYLATTPRTESGKTGYVNEIVSYDLATGKATGQRADSRGKTPLIPLRMDGRDVLAYRVASTSTPGQVVRIDGRTFKETVYLSVSPDDENAEVLRHFAPGTVEFRYGKGRLFMAELYIRPPYSKFEPPYLAAAFGAAPAG</sequence>
<feature type="domain" description="Pyrrolo-quinoline quinone repeat" evidence="2">
    <location>
        <begin position="144"/>
        <end position="356"/>
    </location>
</feature>
<gene>
    <name evidence="3" type="ORF">G6045_20855</name>
</gene>
<keyword evidence="4" id="KW-1185">Reference proteome</keyword>
<evidence type="ECO:0000313" key="4">
    <source>
        <dbReference type="Proteomes" id="UP000481109"/>
    </source>
</evidence>
<dbReference type="Gene3D" id="2.130.10.10">
    <property type="entry name" value="YVTN repeat-like/Quinoprotein amine dehydrogenase"/>
    <property type="match status" value="1"/>
</dbReference>
<dbReference type="Proteomes" id="UP000481109">
    <property type="component" value="Unassembled WGS sequence"/>
</dbReference>
<reference evidence="3 4" key="1">
    <citation type="submission" date="2020-02" db="EMBL/GenBank/DDBJ databases">
        <title>Whole-genome analyses of novel actinobacteria.</title>
        <authorList>
            <person name="Sahin N."/>
            <person name="Tokatli A."/>
        </authorList>
    </citation>
    <scope>NUCLEOTIDE SEQUENCE [LARGE SCALE GENOMIC DNA]</scope>
    <source>
        <strain evidence="3 4">YC504</strain>
    </source>
</reference>
<evidence type="ECO:0000259" key="2">
    <source>
        <dbReference type="Pfam" id="PF13360"/>
    </source>
</evidence>
<evidence type="ECO:0000313" key="3">
    <source>
        <dbReference type="EMBL" id="NGO78094.1"/>
    </source>
</evidence>
<proteinExistence type="predicted"/>
<comment type="caution">
    <text evidence="3">The sequence shown here is derived from an EMBL/GenBank/DDBJ whole genome shotgun (WGS) entry which is preliminary data.</text>
</comment>
<dbReference type="InterPro" id="IPR002372">
    <property type="entry name" value="PQQ_rpt_dom"/>
</dbReference>
<dbReference type="InterPro" id="IPR011047">
    <property type="entry name" value="Quinoprotein_ADH-like_sf"/>
</dbReference>
<feature type="compositionally biased region" description="Basic and acidic residues" evidence="1">
    <location>
        <begin position="32"/>
        <end position="52"/>
    </location>
</feature>
<dbReference type="Pfam" id="PF13360">
    <property type="entry name" value="PQQ_2"/>
    <property type="match status" value="1"/>
</dbReference>
<organism evidence="3 4">
    <name type="scientific">Streptomyces mesophilus</name>
    <dbReference type="NCBI Taxonomy" id="1775132"/>
    <lineage>
        <taxon>Bacteria</taxon>
        <taxon>Bacillati</taxon>
        <taxon>Actinomycetota</taxon>
        <taxon>Actinomycetes</taxon>
        <taxon>Kitasatosporales</taxon>
        <taxon>Streptomycetaceae</taxon>
        <taxon>Streptomyces</taxon>
    </lineage>
</organism>
<dbReference type="InterPro" id="IPR015943">
    <property type="entry name" value="WD40/YVTN_repeat-like_dom_sf"/>
</dbReference>
<name>A0A6G4XN16_9ACTN</name>
<dbReference type="AlphaFoldDB" id="A0A6G4XN16"/>
<dbReference type="SUPFAM" id="SSF50998">
    <property type="entry name" value="Quinoprotein alcohol dehydrogenase-like"/>
    <property type="match status" value="1"/>
</dbReference>
<dbReference type="EMBL" id="JAAKZW010000087">
    <property type="protein sequence ID" value="NGO78094.1"/>
    <property type="molecule type" value="Genomic_DNA"/>
</dbReference>
<protein>
    <submittedName>
        <fullName evidence="3">PQQ-binding-like beta-propeller repeat protein</fullName>
    </submittedName>
</protein>